<dbReference type="AlphaFoldDB" id="Q2NH35"/>
<evidence type="ECO:0000259" key="3">
    <source>
        <dbReference type="PROSITE" id="PS51192"/>
    </source>
</evidence>
<dbReference type="STRING" id="339860.Msp_0468"/>
<dbReference type="CDD" id="cd18793">
    <property type="entry name" value="SF2_C_SNF"/>
    <property type="match status" value="1"/>
</dbReference>
<organism evidence="5 6">
    <name type="scientific">Methanosphaera stadtmanae (strain ATCC 43021 / DSM 3091 / JCM 11832 / MCB-3)</name>
    <dbReference type="NCBI Taxonomy" id="339860"/>
    <lineage>
        <taxon>Archaea</taxon>
        <taxon>Methanobacteriati</taxon>
        <taxon>Methanobacteriota</taxon>
        <taxon>Methanomada group</taxon>
        <taxon>Methanobacteria</taxon>
        <taxon>Methanobacteriales</taxon>
        <taxon>Methanobacteriaceae</taxon>
        <taxon>Methanosphaera</taxon>
    </lineage>
</organism>
<dbReference type="Gene3D" id="3.40.50.10810">
    <property type="entry name" value="Tandem AAA-ATPase domain"/>
    <property type="match status" value="1"/>
</dbReference>
<dbReference type="OrthoDB" id="6396at2157"/>
<evidence type="ECO:0000256" key="2">
    <source>
        <dbReference type="SAM" id="Coils"/>
    </source>
</evidence>
<keyword evidence="2" id="KW-0175">Coiled coil</keyword>
<dbReference type="GO" id="GO:0140097">
    <property type="term" value="F:catalytic activity, acting on DNA"/>
    <property type="evidence" value="ECO:0007669"/>
    <property type="project" value="UniProtKB-ARBA"/>
</dbReference>
<dbReference type="SUPFAM" id="SSF52540">
    <property type="entry name" value="P-loop containing nucleoside triphosphate hydrolases"/>
    <property type="match status" value="2"/>
</dbReference>
<name>Q2NH35_METST</name>
<dbReference type="Proteomes" id="UP000001931">
    <property type="component" value="Chromosome"/>
</dbReference>
<dbReference type="KEGG" id="mst:Msp_0468"/>
<evidence type="ECO:0000256" key="1">
    <source>
        <dbReference type="ARBA" id="ARBA00022801"/>
    </source>
</evidence>
<dbReference type="SMART" id="SM00490">
    <property type="entry name" value="HELICc"/>
    <property type="match status" value="1"/>
</dbReference>
<evidence type="ECO:0000313" key="6">
    <source>
        <dbReference type="Proteomes" id="UP000001931"/>
    </source>
</evidence>
<dbReference type="PROSITE" id="PS51194">
    <property type="entry name" value="HELICASE_CTER"/>
    <property type="match status" value="1"/>
</dbReference>
<feature type="coiled-coil region" evidence="2">
    <location>
        <begin position="547"/>
        <end position="598"/>
    </location>
</feature>
<dbReference type="PANTHER" id="PTHR45766:SF6">
    <property type="entry name" value="SWI_SNF-RELATED MATRIX-ASSOCIATED ACTIN-DEPENDENT REGULATOR OF CHROMATIN SUBFAMILY A-LIKE PROTEIN 1"/>
    <property type="match status" value="1"/>
</dbReference>
<feature type="domain" description="Helicase ATP-binding" evidence="3">
    <location>
        <begin position="1"/>
        <end position="92"/>
    </location>
</feature>
<dbReference type="InterPro" id="IPR038718">
    <property type="entry name" value="SNF2-like_sf"/>
</dbReference>
<dbReference type="InterPro" id="IPR049730">
    <property type="entry name" value="SNF2/RAD54-like_C"/>
</dbReference>
<dbReference type="EMBL" id="CP000102">
    <property type="protein sequence ID" value="ABC56868.1"/>
    <property type="molecule type" value="Genomic_DNA"/>
</dbReference>
<dbReference type="GeneID" id="3855119"/>
<reference evidence="5 6" key="1">
    <citation type="journal article" date="2006" name="J. Bacteriol.">
        <title>The genome sequence of Methanosphaera stadtmanae reveals why this human intestinal archaeon is restricted to methanol and H2 for methane formation and ATP synthesis.</title>
        <authorList>
            <person name="Fricke W.F."/>
            <person name="Seedorf H."/>
            <person name="Henne A."/>
            <person name="Kruer M."/>
            <person name="Liesegang H."/>
            <person name="Hedderich R."/>
            <person name="Gottschalk G."/>
            <person name="Thauer R.K."/>
        </authorList>
    </citation>
    <scope>NUCLEOTIDE SEQUENCE [LARGE SCALE GENOMIC DNA]</scope>
    <source>
        <strain evidence="6">ATCC 43021 / DSM 3091 / JCM 11832 / MCB-3</strain>
    </source>
</reference>
<feature type="coiled-coil region" evidence="2">
    <location>
        <begin position="321"/>
        <end position="355"/>
    </location>
</feature>
<dbReference type="PANTHER" id="PTHR45766">
    <property type="entry name" value="DNA ANNEALING HELICASE AND ENDONUCLEASE ZRANB3 FAMILY MEMBER"/>
    <property type="match status" value="1"/>
</dbReference>
<sequence length="747" mass="87298">MLNHTDLSRYKGKSGDIDLKTLNWGNYDLVVIDESHNFRNNPQYKDKTTRYQRLMNEIIKSGVKTKVLMLSATPVNNKMTDIKNQIALITEEHDDALTHIGINSIDSTLRTAQKVFNEWSKLDAEERTTENFTNKVNTDYFKLLDTLTIARSRKHILKYYDDKEIGTFPTKLEPENVRSEIDIKNEFPSIKEIDAIINNLNLSVYSPVKYILPNKIQEYTEILDQEVKGGTSTFTQLDRDTNIVHLMRTSLLKRLESSIYSFKKTVQKTLNKINYCLTLTTNSVNYVSGIDEDLLDSEEEYEEYSFGQNKTKTIKLQDMDLIRWKKDLETDKQQLEELLKDAEQITAQRDQKLHNLKQKIDEKINNPINKDNKKIIIFTTYANTAEYLYDNLHKEIKEKYNLNTALVTGGHKNKTTMKKVSANDINDVLLNFSPKSKEREKIEPEKTEEIDILIATDCISEGQNLQDCDYLINYDIHWNPVRIIQRFGRIDRIGSANKEIQLVNFWPDLELDEYIDLKERVENRMVMVNVSATGDENLLDKNKKHELEYRRKQLQQLQDQVIELEDISGGISITDLTFNDFKIELMEYKDKNEKELEKTPNGTYSIVKIPSELENELQKGVIFLLKETKTTNQENPLSPYYLTYITEDKTVEYNYTQSKKIMDYYKKLCSGKTEVYQDLVQIFNKETRNGIKMDKYSELLRLAIENTQGKTEEVGVKSLFRRGPTTRTKKDINGLENYELITFLILM</sequence>
<evidence type="ECO:0008006" key="7">
    <source>
        <dbReference type="Google" id="ProtNLM"/>
    </source>
</evidence>
<dbReference type="GO" id="GO:0031297">
    <property type="term" value="P:replication fork processing"/>
    <property type="evidence" value="ECO:0007669"/>
    <property type="project" value="TreeGrafter"/>
</dbReference>
<dbReference type="GO" id="GO:0120545">
    <property type="term" value="F:nucleic acid conformation isomerase activity"/>
    <property type="evidence" value="ECO:0007669"/>
    <property type="project" value="UniProtKB-ARBA"/>
</dbReference>
<accession>Q2NH35</accession>
<keyword evidence="1" id="KW-0378">Hydrolase</keyword>
<dbReference type="PROSITE" id="PS51192">
    <property type="entry name" value="HELICASE_ATP_BIND_1"/>
    <property type="match status" value="1"/>
</dbReference>
<dbReference type="GO" id="GO:0006281">
    <property type="term" value="P:DNA repair"/>
    <property type="evidence" value="ECO:0007669"/>
    <property type="project" value="TreeGrafter"/>
</dbReference>
<dbReference type="InterPro" id="IPR014001">
    <property type="entry name" value="Helicase_ATP-bd"/>
</dbReference>
<dbReference type="InterPro" id="IPR001650">
    <property type="entry name" value="Helicase_C-like"/>
</dbReference>
<gene>
    <name evidence="5" type="ordered locus">Msp_0468</name>
</gene>
<feature type="domain" description="Helicase C-terminal" evidence="4">
    <location>
        <begin position="359"/>
        <end position="539"/>
    </location>
</feature>
<keyword evidence="6" id="KW-1185">Reference proteome</keyword>
<dbReference type="RefSeq" id="WP_011406068.1">
    <property type="nucleotide sequence ID" value="NC_007681.1"/>
</dbReference>
<dbReference type="InterPro" id="IPR027417">
    <property type="entry name" value="P-loop_NTPase"/>
</dbReference>
<proteinExistence type="predicted"/>
<dbReference type="Gene3D" id="3.40.50.300">
    <property type="entry name" value="P-loop containing nucleotide triphosphate hydrolases"/>
    <property type="match status" value="1"/>
</dbReference>
<dbReference type="Pfam" id="PF00271">
    <property type="entry name" value="Helicase_C"/>
    <property type="match status" value="1"/>
</dbReference>
<dbReference type="GO" id="GO:0016787">
    <property type="term" value="F:hydrolase activity"/>
    <property type="evidence" value="ECO:0007669"/>
    <property type="project" value="UniProtKB-KW"/>
</dbReference>
<dbReference type="eggNOG" id="arCOG00871">
    <property type="taxonomic scope" value="Archaea"/>
</dbReference>
<dbReference type="HOGENOM" id="CLU_008466_2_0_2"/>
<evidence type="ECO:0000313" key="5">
    <source>
        <dbReference type="EMBL" id="ABC56868.1"/>
    </source>
</evidence>
<protein>
    <recommendedName>
        <fullName evidence="7">Helicase</fullName>
    </recommendedName>
</protein>
<evidence type="ECO:0000259" key="4">
    <source>
        <dbReference type="PROSITE" id="PS51194"/>
    </source>
</evidence>